<gene>
    <name evidence="2" type="ORF">CVT63_01220</name>
</gene>
<proteinExistence type="predicted"/>
<comment type="caution">
    <text evidence="2">The sequence shown here is derived from an EMBL/GenBank/DDBJ whole genome shotgun (WGS) entry which is preliminary data.</text>
</comment>
<protein>
    <submittedName>
        <fullName evidence="2">Uncharacterized protein</fullName>
    </submittedName>
</protein>
<evidence type="ECO:0000313" key="3">
    <source>
        <dbReference type="Proteomes" id="UP000233654"/>
    </source>
</evidence>
<feature type="compositionally biased region" description="Low complexity" evidence="1">
    <location>
        <begin position="252"/>
        <end position="263"/>
    </location>
</feature>
<accession>A0A2N3G7Q4</accession>
<dbReference type="InterPro" id="IPR013783">
    <property type="entry name" value="Ig-like_fold"/>
</dbReference>
<evidence type="ECO:0000313" key="2">
    <source>
        <dbReference type="EMBL" id="PKQ28757.1"/>
    </source>
</evidence>
<dbReference type="InterPro" id="IPR035986">
    <property type="entry name" value="PKD_dom_sf"/>
</dbReference>
<organism evidence="2 3">
    <name type="scientific">Candidatus Anoxymicrobium japonicum</name>
    <dbReference type="NCBI Taxonomy" id="2013648"/>
    <lineage>
        <taxon>Bacteria</taxon>
        <taxon>Bacillati</taxon>
        <taxon>Actinomycetota</taxon>
        <taxon>Candidatus Geothermincolia</taxon>
        <taxon>Candidatus Geothermincolales</taxon>
        <taxon>Candidatus Anoxymicrobiaceae</taxon>
        <taxon>Candidatus Anoxymicrobium</taxon>
    </lineage>
</organism>
<reference evidence="2 3" key="1">
    <citation type="journal article" date="2017" name="ISME J.">
        <title>Potential for microbial H2 and metal transformations associated with novel bacteria and archaea in deep terrestrial subsurface sediments.</title>
        <authorList>
            <person name="Hernsdorf A.W."/>
            <person name="Amano Y."/>
            <person name="Miyakawa K."/>
            <person name="Ise K."/>
            <person name="Suzuki Y."/>
            <person name="Anantharaman K."/>
            <person name="Probst A."/>
            <person name="Burstein D."/>
            <person name="Thomas B.C."/>
            <person name="Banfield J.F."/>
        </authorList>
    </citation>
    <scope>NUCLEOTIDE SEQUENCE [LARGE SCALE GENOMIC DNA]</scope>
    <source>
        <strain evidence="2">HGW-Actinobacteria-3</strain>
    </source>
</reference>
<dbReference type="AlphaFoldDB" id="A0A2N3G7Q4"/>
<dbReference type="Gene3D" id="2.60.40.10">
    <property type="entry name" value="Immunoglobulins"/>
    <property type="match status" value="1"/>
</dbReference>
<name>A0A2N3G7Q4_9ACTN</name>
<dbReference type="GO" id="GO:0005975">
    <property type="term" value="P:carbohydrate metabolic process"/>
    <property type="evidence" value="ECO:0007669"/>
    <property type="project" value="UniProtKB-ARBA"/>
</dbReference>
<dbReference type="SUPFAM" id="SSF49299">
    <property type="entry name" value="PKD domain"/>
    <property type="match status" value="1"/>
</dbReference>
<dbReference type="CDD" id="cd00146">
    <property type="entry name" value="PKD"/>
    <property type="match status" value="1"/>
</dbReference>
<evidence type="ECO:0000256" key="1">
    <source>
        <dbReference type="SAM" id="MobiDB-lite"/>
    </source>
</evidence>
<sequence length="375" mass="39326">MKRIRILYMDAAKDRVFQKALARHGEISFARDVNGAVALMADGDFEYYFIDADVPQSQAFLEHLNHDPQLLPPRGVVLLTENDEEDCEAWGVDTFLTRSTATDDLPYIFSHLKGDQCESATVLKLASFNPVESEPEQKKGAPVTASVEASCNVDGGDARELLKARREADPVDDRFVATPNRFSGAASQSRPARVALAALLVLVLGAWLFTQGPLKSGSAGPKSRAADSKRVNAEAAPKNEFGALKGYAPSAGATAPVTTPAPAGEQPQTAAAQTENVNAAVAPTPTPTPTPPIAPAPEPVANRAPYASISGPGTVQRNAPASYSVSCGDPDGDSVTASWTSQTFTWGSPGGKSITVTVTDSHGASHIASMSVTVI</sequence>
<dbReference type="EMBL" id="PHEX01000006">
    <property type="protein sequence ID" value="PKQ28757.1"/>
    <property type="molecule type" value="Genomic_DNA"/>
</dbReference>
<feature type="region of interest" description="Disordered" evidence="1">
    <location>
        <begin position="304"/>
        <end position="323"/>
    </location>
</feature>
<feature type="region of interest" description="Disordered" evidence="1">
    <location>
        <begin position="252"/>
        <end position="273"/>
    </location>
</feature>
<dbReference type="Proteomes" id="UP000233654">
    <property type="component" value="Unassembled WGS sequence"/>
</dbReference>
<feature type="compositionally biased region" description="Polar residues" evidence="1">
    <location>
        <begin position="311"/>
        <end position="323"/>
    </location>
</feature>